<evidence type="ECO:0000313" key="2">
    <source>
        <dbReference type="Proteomes" id="UP000322976"/>
    </source>
</evidence>
<comment type="caution">
    <text evidence="1">The sequence shown here is derived from an EMBL/GenBank/DDBJ whole genome shotgun (WGS) entry which is preliminary data.</text>
</comment>
<protein>
    <submittedName>
        <fullName evidence="1">DUF4258 domain-containing protein</fullName>
    </submittedName>
</protein>
<dbReference type="InterPro" id="IPR025354">
    <property type="entry name" value="DUF4258"/>
</dbReference>
<gene>
    <name evidence="1" type="ORF">FWJ32_09910</name>
</gene>
<accession>A0A5D8QAC0</accession>
<evidence type="ECO:0000313" key="1">
    <source>
        <dbReference type="EMBL" id="TZE81337.1"/>
    </source>
</evidence>
<name>A0A5D8QAC0_9THEO</name>
<dbReference type="Proteomes" id="UP000322976">
    <property type="component" value="Unassembled WGS sequence"/>
</dbReference>
<keyword evidence="2" id="KW-1185">Reference proteome</keyword>
<dbReference type="EMBL" id="VTPS01000015">
    <property type="protein sequence ID" value="TZE81337.1"/>
    <property type="molecule type" value="Genomic_DNA"/>
</dbReference>
<dbReference type="Pfam" id="PF14076">
    <property type="entry name" value="DUF4258"/>
    <property type="match status" value="1"/>
</dbReference>
<sequence>MNKPKELIDKIKNSQIMWSKHAREKMQKYDISIDFVINGIMNGEIIEYIWRYGYGKLYIIFFINRHDGKSLCLFYV</sequence>
<reference evidence="1 2" key="1">
    <citation type="submission" date="2019-08" db="EMBL/GenBank/DDBJ databases">
        <title>Calorimonas adulescens gen. nov., sp. nov., an anaerobic thermophilic bacterium from Sakhalin hot spring.</title>
        <authorList>
            <person name="Khomyakova M.A."/>
            <person name="Merkel A.Y."/>
            <person name="Novikov A."/>
            <person name="Bonch-Osmolovskaya E.A."/>
            <person name="Slobodkin A.I."/>
        </authorList>
    </citation>
    <scope>NUCLEOTIDE SEQUENCE [LARGE SCALE GENOMIC DNA]</scope>
    <source>
        <strain evidence="1 2">A05MB</strain>
    </source>
</reference>
<dbReference type="AlphaFoldDB" id="A0A5D8QAC0"/>
<organism evidence="1 2">
    <name type="scientific">Calorimonas adulescens</name>
    <dbReference type="NCBI Taxonomy" id="2606906"/>
    <lineage>
        <taxon>Bacteria</taxon>
        <taxon>Bacillati</taxon>
        <taxon>Bacillota</taxon>
        <taxon>Clostridia</taxon>
        <taxon>Thermoanaerobacterales</taxon>
        <taxon>Thermoanaerobacteraceae</taxon>
        <taxon>Calorimonas</taxon>
    </lineage>
</organism>
<proteinExistence type="predicted"/>